<evidence type="ECO:0008006" key="3">
    <source>
        <dbReference type="Google" id="ProtNLM"/>
    </source>
</evidence>
<dbReference type="RefSeq" id="WP_039255880.1">
    <property type="nucleotide sequence ID" value="NZ_JENJ01000047.1"/>
</dbReference>
<comment type="caution">
    <text evidence="1">The sequence shown here is derived from an EMBL/GenBank/DDBJ whole genome shotgun (WGS) entry which is preliminary data.</text>
</comment>
<protein>
    <recommendedName>
        <fullName evidence="3">Lipoprotein</fullName>
    </recommendedName>
</protein>
<sequence>MHQIKNFLSFLLILIFTTIISGCNRNNIISPGKIMPPENYDIAISGEWIIKKYYSTTSSGDSKNAEDKIGKIIYVDKDKLELLDKTCISPNFKIKTVDTTSYLASNYGITPSILNIEQADIQVITVTNKDNYFTSFIKLNNNNVIATIDDNFFLLTKKSEIVSENTKGKISSSNKSSKQVKFSKDLDCGLLLGLKSYVPCCEVSVKNNPKVVYRPVFRTIWINFNTPKVENIYAIPHLVYARKTGFWYVTTNYTSSNNYKNYKVLTYPITKNNNPKLIESPIKNDIINVGDSYSIDDVLFVGDDYISLESKTGSLNKDNSFYLDNSLKVEPIDTFNSNKDYSISISKLLGRQGLKSLKQGAATYVNSLDFNERKNLNPDPDDKSFAVVRKNGKWILKGRLYYFYGSYDESSFKDCEDFDIPIIPPKELIGYDLLFPNWNVIKKKIPDALDAYSSPNKNFVVVLTNSKILIYNIINNDLSNSPIETLNLGKNEVAVMAQWATGSYVKTWDDQMKKIKN</sequence>
<gene>
    <name evidence="1" type="ORF">Z968_09960</name>
</gene>
<name>A0A0A0I2U5_CLONO</name>
<proteinExistence type="predicted"/>
<evidence type="ECO:0000313" key="1">
    <source>
        <dbReference type="EMBL" id="KGM95117.1"/>
    </source>
</evidence>
<dbReference type="AlphaFoldDB" id="A0A0A0I2U5"/>
<dbReference type="PROSITE" id="PS51257">
    <property type="entry name" value="PROKAR_LIPOPROTEIN"/>
    <property type="match status" value="1"/>
</dbReference>
<organism evidence="1 2">
    <name type="scientific">Clostridium novyi A str. 4552</name>
    <dbReference type="NCBI Taxonomy" id="1444289"/>
    <lineage>
        <taxon>Bacteria</taxon>
        <taxon>Bacillati</taxon>
        <taxon>Bacillota</taxon>
        <taxon>Clostridia</taxon>
        <taxon>Eubacteriales</taxon>
        <taxon>Clostridiaceae</taxon>
        <taxon>Clostridium</taxon>
    </lineage>
</organism>
<dbReference type="Proteomes" id="UP000030012">
    <property type="component" value="Unassembled WGS sequence"/>
</dbReference>
<evidence type="ECO:0000313" key="2">
    <source>
        <dbReference type="Proteomes" id="UP000030012"/>
    </source>
</evidence>
<dbReference type="EMBL" id="JENJ01000047">
    <property type="protein sequence ID" value="KGM95117.1"/>
    <property type="molecule type" value="Genomic_DNA"/>
</dbReference>
<accession>A0A0A0I2U5</accession>
<reference evidence="1 2" key="1">
    <citation type="submission" date="2014-01" db="EMBL/GenBank/DDBJ databases">
        <title>Plasmidome dynamics in the species complex Clostridium novyi sensu lato converts strains of independent lineages into distinctly different pathogens.</title>
        <authorList>
            <person name="Skarin H."/>
            <person name="Segerman B."/>
        </authorList>
    </citation>
    <scope>NUCLEOTIDE SEQUENCE [LARGE SCALE GENOMIC DNA]</scope>
    <source>
        <strain evidence="1 2">4552</strain>
    </source>
</reference>
<dbReference type="OrthoDB" id="2677224at2"/>